<evidence type="ECO:0000313" key="2">
    <source>
        <dbReference type="EMBL" id="SFE40672.1"/>
    </source>
</evidence>
<gene>
    <name evidence="2" type="ORF">SAMN04487969_102373</name>
</gene>
<keyword evidence="1" id="KW-0472">Membrane</keyword>
<proteinExistence type="predicted"/>
<evidence type="ECO:0000256" key="1">
    <source>
        <dbReference type="SAM" id="Phobius"/>
    </source>
</evidence>
<dbReference type="RefSeq" id="WP_156182265.1">
    <property type="nucleotide sequence ID" value="NZ_FONN01000002.1"/>
</dbReference>
<sequence length="58" mass="5661">MKKSTPSANIAVGFSTSSAVLFAGIAVVGLLAVVTQTWVAFAAALSISGSGSVSRTAC</sequence>
<accession>A0A1I2A9Y9</accession>
<feature type="transmembrane region" description="Helical" evidence="1">
    <location>
        <begin position="20"/>
        <end position="45"/>
    </location>
</feature>
<dbReference type="AlphaFoldDB" id="A0A1I2A9Y9"/>
<dbReference type="Proteomes" id="UP000183410">
    <property type="component" value="Unassembled WGS sequence"/>
</dbReference>
<protein>
    <submittedName>
        <fullName evidence="2">Uncharacterized protein</fullName>
    </submittedName>
</protein>
<keyword evidence="1" id="KW-1133">Transmembrane helix</keyword>
<name>A0A1I2A9Y9_9BACL</name>
<reference evidence="3" key="1">
    <citation type="submission" date="2016-10" db="EMBL/GenBank/DDBJ databases">
        <authorList>
            <person name="Varghese N."/>
            <person name="Submissions S."/>
        </authorList>
    </citation>
    <scope>NUCLEOTIDE SEQUENCE [LARGE SCALE GENOMIC DNA]</scope>
    <source>
        <strain evidence="3">CGMCC 1.10223</strain>
    </source>
</reference>
<organism evidence="2 3">
    <name type="scientific">Paenibacillus algorifonticola</name>
    <dbReference type="NCBI Taxonomy" id="684063"/>
    <lineage>
        <taxon>Bacteria</taxon>
        <taxon>Bacillati</taxon>
        <taxon>Bacillota</taxon>
        <taxon>Bacilli</taxon>
        <taxon>Bacillales</taxon>
        <taxon>Paenibacillaceae</taxon>
        <taxon>Paenibacillus</taxon>
    </lineage>
</organism>
<keyword evidence="3" id="KW-1185">Reference proteome</keyword>
<keyword evidence="1" id="KW-0812">Transmembrane</keyword>
<dbReference type="EMBL" id="FONN01000002">
    <property type="protein sequence ID" value="SFE40672.1"/>
    <property type="molecule type" value="Genomic_DNA"/>
</dbReference>
<evidence type="ECO:0000313" key="3">
    <source>
        <dbReference type="Proteomes" id="UP000183410"/>
    </source>
</evidence>